<dbReference type="Pfam" id="PF00147">
    <property type="entry name" value="Fibrinogen_C"/>
    <property type="match status" value="1"/>
</dbReference>
<accession>A0ABN8LLJ6</accession>
<sequence>RCNGTSSLPNTRLLGQTFKVQKTDSTRDCIDICDQQTQCRSINFNWAEFLCELNKVDVHVAPQNLFPTIGYVYLDNPWPKIQLKSCAQIQQLVPDAKSGYYWVHIKGKKTEVYCDMDNYGGGWTLVASISSSSNNHLLRAEVNCFNSTRCVEFTKTSISCRKLADQDIHEIATHEGTFRVDQVTNGYVGFFQIPAGARMFNSECHTYSCPRIITSHVYPYQWESNCRGIRNGYFIVRQSCYRVFDMHDNGECGKMWNSSSYSKFVNSSSC</sequence>
<keyword evidence="3" id="KW-0106">Calcium</keyword>
<dbReference type="InterPro" id="IPR014716">
    <property type="entry name" value="Fibrinogen_a/b/g_C_1"/>
</dbReference>
<dbReference type="PANTHER" id="PTHR16146">
    <property type="entry name" value="INTELECTIN"/>
    <property type="match status" value="1"/>
</dbReference>
<keyword evidence="4" id="KW-1015">Disulfide bond</keyword>
<dbReference type="PROSITE" id="PS50948">
    <property type="entry name" value="PAN"/>
    <property type="match status" value="1"/>
</dbReference>
<dbReference type="Pfam" id="PF00024">
    <property type="entry name" value="PAN_1"/>
    <property type="match status" value="1"/>
</dbReference>
<name>A0ABN8LLJ6_9CNID</name>
<dbReference type="Proteomes" id="UP001159427">
    <property type="component" value="Unassembled WGS sequence"/>
</dbReference>
<protein>
    <recommendedName>
        <fullName evidence="5">Apple domain-containing protein</fullName>
    </recommendedName>
</protein>
<proteinExistence type="predicted"/>
<dbReference type="PANTHER" id="PTHR16146:SF46">
    <property type="entry name" value="INTELECTIN-1A-RELATED"/>
    <property type="match status" value="1"/>
</dbReference>
<evidence type="ECO:0000313" key="6">
    <source>
        <dbReference type="EMBL" id="CAH3017199.1"/>
    </source>
</evidence>
<evidence type="ECO:0000259" key="5">
    <source>
        <dbReference type="PROSITE" id="PS50948"/>
    </source>
</evidence>
<evidence type="ECO:0000256" key="3">
    <source>
        <dbReference type="ARBA" id="ARBA00022837"/>
    </source>
</evidence>
<evidence type="ECO:0000313" key="7">
    <source>
        <dbReference type="Proteomes" id="UP001159427"/>
    </source>
</evidence>
<comment type="caution">
    <text evidence="6">The sequence shown here is derived from an EMBL/GenBank/DDBJ whole genome shotgun (WGS) entry which is preliminary data.</text>
</comment>
<evidence type="ECO:0000256" key="1">
    <source>
        <dbReference type="ARBA" id="ARBA00022723"/>
    </source>
</evidence>
<keyword evidence="2" id="KW-0430">Lectin</keyword>
<dbReference type="SUPFAM" id="SSF57414">
    <property type="entry name" value="Hairpin loop containing domain-like"/>
    <property type="match status" value="1"/>
</dbReference>
<dbReference type="InterPro" id="IPR003609">
    <property type="entry name" value="Pan_app"/>
</dbReference>
<feature type="non-terminal residue" evidence="6">
    <location>
        <position position="1"/>
    </location>
</feature>
<reference evidence="6 7" key="1">
    <citation type="submission" date="2022-05" db="EMBL/GenBank/DDBJ databases">
        <authorList>
            <consortium name="Genoscope - CEA"/>
            <person name="William W."/>
        </authorList>
    </citation>
    <scope>NUCLEOTIDE SEQUENCE [LARGE SCALE GENOMIC DNA]</scope>
</reference>
<evidence type="ECO:0000256" key="2">
    <source>
        <dbReference type="ARBA" id="ARBA00022734"/>
    </source>
</evidence>
<evidence type="ECO:0000256" key="4">
    <source>
        <dbReference type="ARBA" id="ARBA00023157"/>
    </source>
</evidence>
<dbReference type="NCBIfam" id="NF040941">
    <property type="entry name" value="GGGWT_bact"/>
    <property type="match status" value="1"/>
</dbReference>
<keyword evidence="1" id="KW-0479">Metal-binding</keyword>
<dbReference type="InterPro" id="IPR036056">
    <property type="entry name" value="Fibrinogen-like_C"/>
</dbReference>
<feature type="domain" description="Apple" evidence="5">
    <location>
        <begin position="2"/>
        <end position="78"/>
    </location>
</feature>
<organism evidence="6 7">
    <name type="scientific">Porites evermanni</name>
    <dbReference type="NCBI Taxonomy" id="104178"/>
    <lineage>
        <taxon>Eukaryota</taxon>
        <taxon>Metazoa</taxon>
        <taxon>Cnidaria</taxon>
        <taxon>Anthozoa</taxon>
        <taxon>Hexacorallia</taxon>
        <taxon>Scleractinia</taxon>
        <taxon>Fungiina</taxon>
        <taxon>Poritidae</taxon>
        <taxon>Porites</taxon>
    </lineage>
</organism>
<dbReference type="InterPro" id="IPR002181">
    <property type="entry name" value="Fibrinogen_a/b/g_C_dom"/>
</dbReference>
<gene>
    <name evidence="6" type="ORF">PEVE_00036117</name>
</gene>
<dbReference type="Gene3D" id="3.50.4.10">
    <property type="entry name" value="Hepatocyte Growth Factor"/>
    <property type="match status" value="1"/>
</dbReference>
<dbReference type="Gene3D" id="3.90.215.10">
    <property type="entry name" value="Gamma Fibrinogen, chain A, domain 1"/>
    <property type="match status" value="1"/>
</dbReference>
<dbReference type="EMBL" id="CALNXI010000057">
    <property type="protein sequence ID" value="CAH3017199.1"/>
    <property type="molecule type" value="Genomic_DNA"/>
</dbReference>
<keyword evidence="7" id="KW-1185">Reference proteome</keyword>
<dbReference type="SUPFAM" id="SSF56496">
    <property type="entry name" value="Fibrinogen C-terminal domain-like"/>
    <property type="match status" value="1"/>
</dbReference>